<proteinExistence type="predicted"/>
<accession>A0A0A9BD33</accession>
<evidence type="ECO:0000313" key="1">
    <source>
        <dbReference type="EMBL" id="JAD60063.1"/>
    </source>
</evidence>
<reference evidence="1" key="1">
    <citation type="submission" date="2014-09" db="EMBL/GenBank/DDBJ databases">
        <authorList>
            <person name="Magalhaes I.L.F."/>
            <person name="Oliveira U."/>
            <person name="Santos F.R."/>
            <person name="Vidigal T.H.D.A."/>
            <person name="Brescovit A.D."/>
            <person name="Santos A.J."/>
        </authorList>
    </citation>
    <scope>NUCLEOTIDE SEQUENCE</scope>
    <source>
        <tissue evidence="1">Shoot tissue taken approximately 20 cm above the soil surface</tissue>
    </source>
</reference>
<protein>
    <submittedName>
        <fullName evidence="1">Uncharacterized protein</fullName>
    </submittedName>
</protein>
<dbReference type="AlphaFoldDB" id="A0A0A9BD33"/>
<organism evidence="1">
    <name type="scientific">Arundo donax</name>
    <name type="common">Giant reed</name>
    <name type="synonym">Donax arundinaceus</name>
    <dbReference type="NCBI Taxonomy" id="35708"/>
    <lineage>
        <taxon>Eukaryota</taxon>
        <taxon>Viridiplantae</taxon>
        <taxon>Streptophyta</taxon>
        <taxon>Embryophyta</taxon>
        <taxon>Tracheophyta</taxon>
        <taxon>Spermatophyta</taxon>
        <taxon>Magnoliopsida</taxon>
        <taxon>Liliopsida</taxon>
        <taxon>Poales</taxon>
        <taxon>Poaceae</taxon>
        <taxon>PACMAD clade</taxon>
        <taxon>Arundinoideae</taxon>
        <taxon>Arundineae</taxon>
        <taxon>Arundo</taxon>
    </lineage>
</organism>
<name>A0A0A9BD33_ARUDO</name>
<dbReference type="EMBL" id="GBRH01237832">
    <property type="protein sequence ID" value="JAD60063.1"/>
    <property type="molecule type" value="Transcribed_RNA"/>
</dbReference>
<reference evidence="1" key="2">
    <citation type="journal article" date="2015" name="Data Brief">
        <title>Shoot transcriptome of the giant reed, Arundo donax.</title>
        <authorList>
            <person name="Barrero R.A."/>
            <person name="Guerrero F.D."/>
            <person name="Moolhuijzen P."/>
            <person name="Goolsby J.A."/>
            <person name="Tidwell J."/>
            <person name="Bellgard S.E."/>
            <person name="Bellgard M.I."/>
        </authorList>
    </citation>
    <scope>NUCLEOTIDE SEQUENCE</scope>
    <source>
        <tissue evidence="1">Shoot tissue taken approximately 20 cm above the soil surface</tissue>
    </source>
</reference>
<sequence>MPQFASIRTRKIKKIRKFSRSNITVMTRTTNCFYNSRVTL</sequence>